<comment type="caution">
    <text evidence="6">Lacks conserved residue(s) required for the propagation of feature annotation.</text>
</comment>
<evidence type="ECO:0000256" key="4">
    <source>
        <dbReference type="ARBA" id="ARBA00022695"/>
    </source>
</evidence>
<organism evidence="8 9">
    <name type="scientific">Segatella copri</name>
    <dbReference type="NCBI Taxonomy" id="165179"/>
    <lineage>
        <taxon>Bacteria</taxon>
        <taxon>Pseudomonadati</taxon>
        <taxon>Bacteroidota</taxon>
        <taxon>Bacteroidia</taxon>
        <taxon>Bacteroidales</taxon>
        <taxon>Prevotellaceae</taxon>
        <taxon>Segatella</taxon>
    </lineage>
</organism>
<dbReference type="GO" id="GO:0003677">
    <property type="term" value="F:DNA binding"/>
    <property type="evidence" value="ECO:0007669"/>
    <property type="project" value="UniProtKB-UniRule"/>
</dbReference>
<proteinExistence type="inferred from homology"/>
<evidence type="ECO:0000256" key="3">
    <source>
        <dbReference type="ARBA" id="ARBA00022679"/>
    </source>
</evidence>
<dbReference type="InterPro" id="IPR029494">
    <property type="entry name" value="DarT"/>
</dbReference>
<evidence type="ECO:0000256" key="1">
    <source>
        <dbReference type="ARBA" id="ARBA00022649"/>
    </source>
</evidence>
<dbReference type="EMBL" id="QRKB01000111">
    <property type="protein sequence ID" value="RHH73694.1"/>
    <property type="molecule type" value="Genomic_DNA"/>
</dbReference>
<name>A0A414XIE8_9BACT</name>
<keyword evidence="3" id="KW-0808">Transferase</keyword>
<keyword evidence="4" id="KW-0548">Nucleotidyltransferase</keyword>
<accession>A0A414XIE8</accession>
<reference evidence="8 9" key="1">
    <citation type="submission" date="2018-08" db="EMBL/GenBank/DDBJ databases">
        <title>A genome reference for cultivated species of the human gut microbiota.</title>
        <authorList>
            <person name="Zou Y."/>
            <person name="Xue W."/>
            <person name="Luo G."/>
        </authorList>
    </citation>
    <scope>NUCLEOTIDE SEQUENCE [LARGE SCALE GENOMIC DNA]</scope>
    <source>
        <strain evidence="8 9">AM16-54</strain>
    </source>
</reference>
<comment type="caution">
    <text evidence="8">The sequence shown here is derived from an EMBL/GenBank/DDBJ whole genome shotgun (WGS) entry which is preliminary data.</text>
</comment>
<dbReference type="GO" id="GO:0016757">
    <property type="term" value="F:glycosyltransferase activity"/>
    <property type="evidence" value="ECO:0007669"/>
    <property type="project" value="UniProtKB-KW"/>
</dbReference>
<dbReference type="GO" id="GO:0016779">
    <property type="term" value="F:nucleotidyltransferase activity"/>
    <property type="evidence" value="ECO:0007669"/>
    <property type="project" value="UniProtKB-KW"/>
</dbReference>
<evidence type="ECO:0000256" key="5">
    <source>
        <dbReference type="ARBA" id="ARBA00023125"/>
    </source>
</evidence>
<dbReference type="PROSITE" id="PS52018">
    <property type="entry name" value="DART"/>
    <property type="match status" value="1"/>
</dbReference>
<evidence type="ECO:0000259" key="7">
    <source>
        <dbReference type="PROSITE" id="PS52018"/>
    </source>
</evidence>
<keyword evidence="2" id="KW-0328">Glycosyltransferase</keyword>
<keyword evidence="1 6" id="KW-1277">Toxin-antitoxin system</keyword>
<evidence type="ECO:0000313" key="9">
    <source>
        <dbReference type="Proteomes" id="UP000284548"/>
    </source>
</evidence>
<keyword evidence="5 6" id="KW-0238">DNA-binding</keyword>
<dbReference type="Pfam" id="PF14487">
    <property type="entry name" value="DarT"/>
    <property type="match status" value="1"/>
</dbReference>
<feature type="domain" description="DarT" evidence="7">
    <location>
        <begin position="22"/>
        <end position="141"/>
    </location>
</feature>
<dbReference type="Proteomes" id="UP000284548">
    <property type="component" value="Unassembled WGS sequence"/>
</dbReference>
<evidence type="ECO:0000256" key="2">
    <source>
        <dbReference type="ARBA" id="ARBA00022676"/>
    </source>
</evidence>
<sequence length="141" mass="16619">MCIDLESNFVLENKARFKKHIRYAFRILHIDNMPHVMKYGLVHNDSPFASDSFVPIGDMSVMDARSTKQLPDGSFLSEYIPFYFGPRSPMLYNIQISEKITVNMIQRKVFETRSFNYVLLHKQDTKMYQAFLLILKRICNI</sequence>
<comment type="similarity">
    <text evidence="6">Belongs to the DarT ADP-ribosyltransferase family.</text>
</comment>
<protein>
    <submittedName>
        <fullName evidence="8">DUF4433 domain-containing protein</fullName>
    </submittedName>
</protein>
<dbReference type="AlphaFoldDB" id="A0A414XIE8"/>
<gene>
    <name evidence="8" type="ORF">DW192_16455</name>
</gene>
<evidence type="ECO:0000256" key="6">
    <source>
        <dbReference type="PROSITE-ProRule" id="PRU01362"/>
    </source>
</evidence>
<evidence type="ECO:0000313" key="8">
    <source>
        <dbReference type="EMBL" id="RHH73694.1"/>
    </source>
</evidence>